<protein>
    <submittedName>
        <fullName evidence="2">Uncharacterized protein</fullName>
    </submittedName>
</protein>
<accession>A0ABR8ZED7</accession>
<keyword evidence="1" id="KW-0472">Membrane</keyword>
<keyword evidence="1" id="KW-1133">Transmembrane helix</keyword>
<organism evidence="2 3">
    <name type="scientific">Chryseobacterium caseinilyticum</name>
    <dbReference type="NCBI Taxonomy" id="2771428"/>
    <lineage>
        <taxon>Bacteria</taxon>
        <taxon>Pseudomonadati</taxon>
        <taxon>Bacteroidota</taxon>
        <taxon>Flavobacteriia</taxon>
        <taxon>Flavobacteriales</taxon>
        <taxon>Weeksellaceae</taxon>
        <taxon>Chryseobacterium group</taxon>
        <taxon>Chryseobacterium</taxon>
    </lineage>
</organism>
<evidence type="ECO:0000313" key="2">
    <source>
        <dbReference type="EMBL" id="MBD8083641.1"/>
    </source>
</evidence>
<evidence type="ECO:0000256" key="1">
    <source>
        <dbReference type="SAM" id="Phobius"/>
    </source>
</evidence>
<evidence type="ECO:0000313" key="3">
    <source>
        <dbReference type="Proteomes" id="UP000637299"/>
    </source>
</evidence>
<gene>
    <name evidence="2" type="ORF">IC610_14565</name>
</gene>
<keyword evidence="3" id="KW-1185">Reference proteome</keyword>
<dbReference type="EMBL" id="JACYFS010000004">
    <property type="protein sequence ID" value="MBD8083641.1"/>
    <property type="molecule type" value="Genomic_DNA"/>
</dbReference>
<proteinExistence type="predicted"/>
<sequence length="109" mass="12129">MRGNNLQTAQGVLSIVALLCLLVGWFHIFPENINLFLSKRLFYVLVGISFILQAPFVGNRNFVYPMYAAAGLCIVGAFLPYDSSFNYIKTIGLLAGIIISFSNRSYQGR</sequence>
<feature type="transmembrane region" description="Helical" evidence="1">
    <location>
        <begin position="41"/>
        <end position="57"/>
    </location>
</feature>
<dbReference type="Proteomes" id="UP000637299">
    <property type="component" value="Unassembled WGS sequence"/>
</dbReference>
<dbReference type="RefSeq" id="WP_191737505.1">
    <property type="nucleotide sequence ID" value="NZ_JACYFS010000004.1"/>
</dbReference>
<name>A0ABR8ZED7_9FLAO</name>
<reference evidence="2 3" key="1">
    <citation type="submission" date="2020-09" db="EMBL/GenBank/DDBJ databases">
        <title>Genome seq and assembly of Chryseobacterium sp.</title>
        <authorList>
            <person name="Chhetri G."/>
        </authorList>
    </citation>
    <scope>NUCLEOTIDE SEQUENCE [LARGE SCALE GENOMIC DNA]</scope>
    <source>
        <strain evidence="2 3">GCR10</strain>
    </source>
</reference>
<feature type="transmembrane region" description="Helical" evidence="1">
    <location>
        <begin position="12"/>
        <end position="29"/>
    </location>
</feature>
<keyword evidence="1" id="KW-0812">Transmembrane</keyword>
<feature type="transmembrane region" description="Helical" evidence="1">
    <location>
        <begin position="64"/>
        <end position="81"/>
    </location>
</feature>
<comment type="caution">
    <text evidence="2">The sequence shown here is derived from an EMBL/GenBank/DDBJ whole genome shotgun (WGS) entry which is preliminary data.</text>
</comment>